<protein>
    <submittedName>
        <fullName evidence="4">Fumarate hydratase C-terminal domain-containing protein</fullName>
    </submittedName>
</protein>
<sequence>MLYNISTPINKKINGITIGDRVEISGIIYTARDAVMPKLVEFINAERLEELSVNLSGSAIMHTAFSPAGYGPTSSNKEEIESTMGILSKAGVRFHLGKGEIKQNTIDEISEFGSVFIVVPPASALLQNRLVSKRVVAFEEEGMEALHELIVNRLPGVVAAANGMSIFNR</sequence>
<evidence type="ECO:0000256" key="1">
    <source>
        <dbReference type="ARBA" id="ARBA00008876"/>
    </source>
</evidence>
<dbReference type="Gene3D" id="3.20.130.10">
    <property type="entry name" value="Fe-S hydro-lyase, tartrate dehydratase beta-type, catalytic domain"/>
    <property type="match status" value="1"/>
</dbReference>
<evidence type="ECO:0000256" key="2">
    <source>
        <dbReference type="ARBA" id="ARBA00023239"/>
    </source>
</evidence>
<dbReference type="EMBL" id="JAQQAL010000011">
    <property type="protein sequence ID" value="MDC7226158.1"/>
    <property type="molecule type" value="Genomic_DNA"/>
</dbReference>
<dbReference type="PANTHER" id="PTHR43351:SF2">
    <property type="entry name" value="L(+)-TARTRATE DEHYDRATASE SUBUNIT BETA-RELATED"/>
    <property type="match status" value="1"/>
</dbReference>
<dbReference type="InterPro" id="IPR004647">
    <property type="entry name" value="Fe-S_hydro-lyase_TtdB-typ_cat"/>
</dbReference>
<feature type="domain" description="Fe-S hydro-lyase tartrate dehydratase beta-type catalytic" evidence="3">
    <location>
        <begin position="8"/>
        <end position="168"/>
    </location>
</feature>
<dbReference type="AlphaFoldDB" id="A0AAJ1MID3"/>
<gene>
    <name evidence="4" type="ORF">PQJ61_05295</name>
</gene>
<evidence type="ECO:0000259" key="3">
    <source>
        <dbReference type="Pfam" id="PF05683"/>
    </source>
</evidence>
<evidence type="ECO:0000313" key="5">
    <source>
        <dbReference type="Proteomes" id="UP001221217"/>
    </source>
</evidence>
<dbReference type="PANTHER" id="PTHR43351">
    <property type="entry name" value="L(+)-TARTRATE DEHYDRATASE SUBUNIT BETA"/>
    <property type="match status" value="1"/>
</dbReference>
<dbReference type="SUPFAM" id="SSF117457">
    <property type="entry name" value="FumA C-terminal domain-like"/>
    <property type="match status" value="1"/>
</dbReference>
<dbReference type="Pfam" id="PF05683">
    <property type="entry name" value="Fumerase_C"/>
    <property type="match status" value="1"/>
</dbReference>
<organism evidence="4 5">
    <name type="scientific">Candidatus Thalassospirochaeta sargassi</name>
    <dbReference type="NCBI Taxonomy" id="3119039"/>
    <lineage>
        <taxon>Bacteria</taxon>
        <taxon>Pseudomonadati</taxon>
        <taxon>Spirochaetota</taxon>
        <taxon>Spirochaetia</taxon>
        <taxon>Spirochaetales</taxon>
        <taxon>Spirochaetaceae</taxon>
        <taxon>Candidatus Thalassospirochaeta</taxon>
    </lineage>
</organism>
<dbReference type="GO" id="GO:0016836">
    <property type="term" value="F:hydro-lyase activity"/>
    <property type="evidence" value="ECO:0007669"/>
    <property type="project" value="InterPro"/>
</dbReference>
<comment type="caution">
    <text evidence="4">The sequence shown here is derived from an EMBL/GenBank/DDBJ whole genome shotgun (WGS) entry which is preliminary data.</text>
</comment>
<comment type="similarity">
    <text evidence="1">Belongs to the class-I fumarase family.</text>
</comment>
<dbReference type="InterPro" id="IPR036660">
    <property type="entry name" value="Fe-S_hydroAse_TtdB_cat_sf"/>
</dbReference>
<keyword evidence="2" id="KW-0456">Lyase</keyword>
<evidence type="ECO:0000313" key="4">
    <source>
        <dbReference type="EMBL" id="MDC7226158.1"/>
    </source>
</evidence>
<proteinExistence type="inferred from homology"/>
<name>A0AAJ1MID3_9SPIO</name>
<dbReference type="Proteomes" id="UP001221217">
    <property type="component" value="Unassembled WGS sequence"/>
</dbReference>
<reference evidence="4 5" key="1">
    <citation type="submission" date="2022-12" db="EMBL/GenBank/DDBJ databases">
        <title>Metagenome assembled genome from gulf of manar.</title>
        <authorList>
            <person name="Kohli P."/>
            <person name="Pk S."/>
            <person name="Venkata Ramana C."/>
            <person name="Sasikala C."/>
        </authorList>
    </citation>
    <scope>NUCLEOTIDE SEQUENCE [LARGE SCALE GENOMIC DNA]</scope>
    <source>
        <strain evidence="4">JB008</strain>
    </source>
</reference>
<accession>A0AAJ1MID3</accession>